<evidence type="ECO:0000256" key="1">
    <source>
        <dbReference type="SAM" id="MobiDB-lite"/>
    </source>
</evidence>
<accession>A0ABQ7K199</accession>
<feature type="compositionally biased region" description="Acidic residues" evidence="1">
    <location>
        <begin position="194"/>
        <end position="206"/>
    </location>
</feature>
<name>A0ABQ7K199_9FUNG</name>
<evidence type="ECO:0000313" key="2">
    <source>
        <dbReference type="EMBL" id="KAG0288726.1"/>
    </source>
</evidence>
<feature type="compositionally biased region" description="Basic and acidic residues" evidence="1">
    <location>
        <begin position="151"/>
        <end position="166"/>
    </location>
</feature>
<gene>
    <name evidence="2" type="ORF">BGZ96_007526</name>
</gene>
<sequence length="1135" mass="128580">MTNTDLGCSSKTYFQAFRALGEKEHILIPAVQHPTTKDIYVIWSDITDCFPGVTRIQYHNVYVPKLRGDNLYRIKPFGIRYHSGLVLDVIYGKRPLSPVSRKNRSIAQLEAHPTEVTPGPEVVPSQDATSGTAVNPSQDADILANSNGRNEVCKIDEDEPAGEKLQKGVMEQEEIDAEEESEYSEYSEYSDYSEYSESEPESEEKEEPSSIQELEAGQTRREKPLKVETLLRHRVRDIFKSRYTWTQLSGHSRLFCFLPILEEDIPTTEDGVEIPQIPLTTNNTTAIYQNTGFEFYFLCDCGGIPGAKEHASSHWIDKNGKQKHSMPSAEDLSLQQMRTILPFVGNYVMGVLEMLKYGVHLDRMPLSGHEHLSRSIKYLESKGFKSSASLLAEMSSKSSGVVVTRAMLDQVEPIEALDEKAFATLKSVLVRGPYDEYASLYPFRTSQGDVRWMCGRHWYSMWPDKEMYTSAFTFRKDPMSSEGWYDSLFGVWSSRIKSMKRARQYFELAEQMTWNPVFTVWLDWDMSLEHEEELAQAVSRLSAAAVHILVRLREGTQEEANSGFSRGYVRLAAAALRKLDVETFTLTRQEDKTDYDYESTETPAMLRLYGPQSRDCVALVERGVRGGKINAALMASNVDTAFQTVRRHATGLHHFSELRFGLALYTFADNLTIKVAGSTTEGGSGAKEDTEFFSGDAKSLFNKRHRRDEFSIVSGSQCDRGDFYMGFLNEARFEVSFERDKDFVWSLINLNKQLKLLVLGTKEFDYDPSQVFETYKEVLADHPSIETLKIQPGLFVGRKSAFTWRSLDDPDKVRIDIVCNQADHVDTMFQRYAPLIERLELEGLSLAGAAAMDKAVRRKKRPLALKYLSVRDIHLMDPPIREIIQEIIIKGALEDVVVQGPILRQADQSQPRGKKDMAIAPTKLEANVKIWAEFLVAIRSKVTELIVQDNPQRQFLRAMEMQPVMLPDMPQLGTFHLTTATPAGSSVFEGAWLEMLLEFKGPIPEDSDMSDDDPSKAHAMEIFAQRRQMTDLRAITDFCLREVVLDPIDWEALLHYMDFTQIVKFEVRQTNALSRETLLEIAYSVPKDSAVLKHFFVSDGTIVDDDTSIALEEEFGPKIADTTGGALISLNGFVV</sequence>
<feature type="compositionally biased region" description="Polar residues" evidence="1">
    <location>
        <begin position="126"/>
        <end position="149"/>
    </location>
</feature>
<comment type="caution">
    <text evidence="2">The sequence shown here is derived from an EMBL/GenBank/DDBJ whole genome shotgun (WGS) entry which is preliminary data.</text>
</comment>
<keyword evidence="3" id="KW-1185">Reference proteome</keyword>
<dbReference type="Proteomes" id="UP001194696">
    <property type="component" value="Unassembled WGS sequence"/>
</dbReference>
<feature type="compositionally biased region" description="Acidic residues" evidence="1">
    <location>
        <begin position="171"/>
        <end position="185"/>
    </location>
</feature>
<protein>
    <submittedName>
        <fullName evidence="2">Uncharacterized protein</fullName>
    </submittedName>
</protein>
<proteinExistence type="predicted"/>
<reference evidence="2 3" key="1">
    <citation type="journal article" date="2020" name="Fungal Divers.">
        <title>Resolving the Mortierellaceae phylogeny through synthesis of multi-gene phylogenetics and phylogenomics.</title>
        <authorList>
            <person name="Vandepol N."/>
            <person name="Liber J."/>
            <person name="Desiro A."/>
            <person name="Na H."/>
            <person name="Kennedy M."/>
            <person name="Barry K."/>
            <person name="Grigoriev I.V."/>
            <person name="Miller A.N."/>
            <person name="O'Donnell K."/>
            <person name="Stajich J.E."/>
            <person name="Bonito G."/>
        </authorList>
    </citation>
    <scope>NUCLEOTIDE SEQUENCE [LARGE SCALE GENOMIC DNA]</scope>
    <source>
        <strain evidence="2 3">AD045</strain>
    </source>
</reference>
<feature type="region of interest" description="Disordered" evidence="1">
    <location>
        <begin position="110"/>
        <end position="220"/>
    </location>
</feature>
<evidence type="ECO:0000313" key="3">
    <source>
        <dbReference type="Proteomes" id="UP001194696"/>
    </source>
</evidence>
<organism evidence="2 3">
    <name type="scientific">Linnemannia gamsii</name>
    <dbReference type="NCBI Taxonomy" id="64522"/>
    <lineage>
        <taxon>Eukaryota</taxon>
        <taxon>Fungi</taxon>
        <taxon>Fungi incertae sedis</taxon>
        <taxon>Mucoromycota</taxon>
        <taxon>Mortierellomycotina</taxon>
        <taxon>Mortierellomycetes</taxon>
        <taxon>Mortierellales</taxon>
        <taxon>Mortierellaceae</taxon>
        <taxon>Linnemannia</taxon>
    </lineage>
</organism>
<dbReference type="EMBL" id="JAAAIM010000390">
    <property type="protein sequence ID" value="KAG0288726.1"/>
    <property type="molecule type" value="Genomic_DNA"/>
</dbReference>
<feature type="compositionally biased region" description="Low complexity" evidence="1">
    <location>
        <begin position="114"/>
        <end position="124"/>
    </location>
</feature>